<feature type="domain" description="Stealth protein CR3 conserved region 3" evidence="4">
    <location>
        <begin position="250"/>
        <end position="296"/>
    </location>
</feature>
<feature type="domain" description="Stealth protein CR2 conserved region 2" evidence="2">
    <location>
        <begin position="91"/>
        <end position="201"/>
    </location>
</feature>
<dbReference type="AlphaFoldDB" id="A0A151Z4K9"/>
<keyword evidence="1" id="KW-0472">Membrane</keyword>
<proteinExistence type="predicted"/>
<sequence length="373" mass="44075">MIKLKVVILFILVFITILLHLNLYNQRIKNERKYLDDIQKRKGIKPIVKCDKVDIVYTWVNGSDPVHYEKRLKRLNLYNSTITDHATDLNRFRDLDGLKYSLRSIKKYVQWINRIWIVTDDQKPTWLDEKLAKDAHIEIISHSELYRNHSHLPSFNSNSIESNFHSLPDRVANCFLYLNDDVYFNDHVDWGSDFFSNYKGQALYFGEWFAPKTVSKPNESWKYPIINSNLMLDRLFPSDSEQSETRAVASHGVQVYNRHILKSLYRDLQNEFEVCSSNSKRENTDIQLAFLYNHYTQKHYQCFTHKPINFYGGIVNDLNQFTKTLDQLQNSTNYKTACLNDGLSSSPNPKVLDIYYQYFNNKFPEPGTYEIID</sequence>
<evidence type="ECO:0000313" key="6">
    <source>
        <dbReference type="Proteomes" id="UP000076078"/>
    </source>
</evidence>
<name>A0A151Z4K9_TIELA</name>
<evidence type="ECO:0000259" key="2">
    <source>
        <dbReference type="Pfam" id="PF11380"/>
    </source>
</evidence>
<feature type="transmembrane region" description="Helical" evidence="1">
    <location>
        <begin position="6"/>
        <end position="24"/>
    </location>
</feature>
<reference evidence="5 6" key="1">
    <citation type="submission" date="2015-12" db="EMBL/GenBank/DDBJ databases">
        <title>Dictyostelia acquired genes for synthesis and detection of signals that induce cell-type specialization by lateral gene transfer from prokaryotes.</title>
        <authorList>
            <person name="Gloeckner G."/>
            <person name="Schaap P."/>
        </authorList>
    </citation>
    <scope>NUCLEOTIDE SEQUENCE [LARGE SCALE GENOMIC DNA]</scope>
    <source>
        <strain evidence="5 6">TK</strain>
    </source>
</reference>
<dbReference type="Pfam" id="PF17101">
    <property type="entry name" value="Stealth_CR1"/>
    <property type="match status" value="1"/>
</dbReference>
<dbReference type="OMA" id="WINRIWI"/>
<dbReference type="OrthoDB" id="263283at2759"/>
<dbReference type="Pfam" id="PF11380">
    <property type="entry name" value="Stealth_CR2"/>
    <property type="match status" value="1"/>
</dbReference>
<dbReference type="Proteomes" id="UP000076078">
    <property type="component" value="Unassembled WGS sequence"/>
</dbReference>
<dbReference type="InterPro" id="IPR021520">
    <property type="entry name" value="Stealth_CR2"/>
</dbReference>
<dbReference type="InParanoid" id="A0A151Z4K9"/>
<organism evidence="5 6">
    <name type="scientific">Tieghemostelium lacteum</name>
    <name type="common">Slime mold</name>
    <name type="synonym">Dictyostelium lacteum</name>
    <dbReference type="NCBI Taxonomy" id="361077"/>
    <lineage>
        <taxon>Eukaryota</taxon>
        <taxon>Amoebozoa</taxon>
        <taxon>Evosea</taxon>
        <taxon>Eumycetozoa</taxon>
        <taxon>Dictyostelia</taxon>
        <taxon>Dictyosteliales</taxon>
        <taxon>Raperosteliaceae</taxon>
        <taxon>Tieghemostelium</taxon>
    </lineage>
</organism>
<dbReference type="EMBL" id="LODT01000047">
    <property type="protein sequence ID" value="KYQ88878.1"/>
    <property type="molecule type" value="Genomic_DNA"/>
</dbReference>
<evidence type="ECO:0000313" key="5">
    <source>
        <dbReference type="EMBL" id="KYQ88878.1"/>
    </source>
</evidence>
<evidence type="ECO:0000259" key="3">
    <source>
        <dbReference type="Pfam" id="PF17101"/>
    </source>
</evidence>
<dbReference type="PANTHER" id="PTHR47452">
    <property type="entry name" value="PUTATIVE-RELATED"/>
    <property type="match status" value="1"/>
</dbReference>
<comment type="caution">
    <text evidence="5">The sequence shown here is derived from an EMBL/GenBank/DDBJ whole genome shotgun (WGS) entry which is preliminary data.</text>
</comment>
<keyword evidence="1" id="KW-0812">Transmembrane</keyword>
<dbReference type="InterPro" id="IPR053362">
    <property type="entry name" value="RPS_phosphotransferase_WefF"/>
</dbReference>
<feature type="domain" description="Stealth protein CR1 conserved region 1" evidence="3">
    <location>
        <begin position="52"/>
        <end position="76"/>
    </location>
</feature>
<dbReference type="PANTHER" id="PTHR47452:SF1">
    <property type="match status" value="1"/>
</dbReference>
<dbReference type="GO" id="GO:0016772">
    <property type="term" value="F:transferase activity, transferring phosphorus-containing groups"/>
    <property type="evidence" value="ECO:0007669"/>
    <property type="project" value="InterPro"/>
</dbReference>
<evidence type="ECO:0000256" key="1">
    <source>
        <dbReference type="SAM" id="Phobius"/>
    </source>
</evidence>
<dbReference type="InterPro" id="IPR031358">
    <property type="entry name" value="Stealth_CR1"/>
</dbReference>
<dbReference type="InterPro" id="IPR031357">
    <property type="entry name" value="Stealth_CR3"/>
</dbReference>
<dbReference type="Pfam" id="PF17102">
    <property type="entry name" value="Stealth_CR3"/>
    <property type="match status" value="1"/>
</dbReference>
<keyword evidence="6" id="KW-1185">Reference proteome</keyword>
<keyword evidence="5" id="KW-0808">Transferase</keyword>
<protein>
    <submittedName>
        <fullName evidence="5">Putative glycophosphotransferase</fullName>
    </submittedName>
</protein>
<keyword evidence="1" id="KW-1133">Transmembrane helix</keyword>
<accession>A0A151Z4K9</accession>
<dbReference type="STRING" id="361077.A0A151Z4K9"/>
<evidence type="ECO:0000259" key="4">
    <source>
        <dbReference type="Pfam" id="PF17102"/>
    </source>
</evidence>
<gene>
    <name evidence="5" type="ORF">DLAC_10685</name>
</gene>